<dbReference type="EMBL" id="CM042884">
    <property type="protein sequence ID" value="KAI4368167.1"/>
    <property type="molecule type" value="Genomic_DNA"/>
</dbReference>
<accession>A0ACB9QWN3</accession>
<protein>
    <submittedName>
        <fullName evidence="1">Uncharacterized protein</fullName>
    </submittedName>
</protein>
<comment type="caution">
    <text evidence="1">The sequence shown here is derived from an EMBL/GenBank/DDBJ whole genome shotgun (WGS) entry which is preliminary data.</text>
</comment>
<name>A0ACB9QWN3_9MYRT</name>
<sequence length="917" mass="100882">MDLTFKYCFHPFPLKTHRPHSFFPPKPITAVTTTAVPATSRDPTSASDSLHAQTLKTLEWPSLCSLLSPFTSTPMGLHASLNSLVPIGNSLPQSRRLLSQTSDALRFLSEKSGPPSGLSAVEDVREVLEDAAASVVLKIADICSVRRALAAVRKVAEELTHEDGVAGTECVRYSSLVEILSDCDFRTDLEQKIGFCLDCNLSVILDEASEDLEIIRSERRKNAEKLDSLLKRVSAEVFRAGGIDRPLITERRSRMCVGVRATHKHLLPDGIVLDSSSSGATYFMEPSEAVELNNMEVRLSDAEKAEESAILSLLTFEIGQSEAKIKHMLDRVQELDIAFAKASYAQSVNGVPPELSSPASRDLPNEKSNNGLMLHIEGIQHPLLLESSRKSSTQISVHPGNSENSALRDGSSHDSDHRDFPVPIDINIGHGTRVVIISGPNTGGKTASMKTLGLASLMSKAGMYLPAKNSPQLPWFDHVLVDIGDHQSLEQNLSTFSGHVARLSEILERTTEESLVLIDEIGSGTDPAEGVALSSSILHYLKGRVCLAVVTTHYADLTLLKERDSRFENAAMEFSLETLQPTYRITWGNSGSSNALQIALSIGFDENIIQRARHWVERLRPERQREQKGLLYQSLLEERNRLETEAKEAASVHAEVMNRYKEIKNETERLENQKKAIMVKETELAQYEFKNAESQIRKTVDEFEELLINAEPDQINAFLRKFESAIGSIIEAYQPSELDMADRSEDAHDLNLGEQVRVKGLGNKLATVVEAPGDDDTILVQFGKVRVRINKGDATAITRSSGISNSGPSSSTRKDLRSKELPDLAEVERSNLNPSGLVFQTSRNTVDLRGRRVEEAAIELNLAIASAGGGSVLFVIHGMGTGAVKERVLAILRDHPRVLKHEQESPTNYGCTIAFIK</sequence>
<proteinExistence type="predicted"/>
<evidence type="ECO:0000313" key="2">
    <source>
        <dbReference type="Proteomes" id="UP001057402"/>
    </source>
</evidence>
<gene>
    <name evidence="1" type="ORF">MLD38_016754</name>
</gene>
<organism evidence="1 2">
    <name type="scientific">Melastoma candidum</name>
    <dbReference type="NCBI Taxonomy" id="119954"/>
    <lineage>
        <taxon>Eukaryota</taxon>
        <taxon>Viridiplantae</taxon>
        <taxon>Streptophyta</taxon>
        <taxon>Embryophyta</taxon>
        <taxon>Tracheophyta</taxon>
        <taxon>Spermatophyta</taxon>
        <taxon>Magnoliopsida</taxon>
        <taxon>eudicotyledons</taxon>
        <taxon>Gunneridae</taxon>
        <taxon>Pentapetalae</taxon>
        <taxon>rosids</taxon>
        <taxon>malvids</taxon>
        <taxon>Myrtales</taxon>
        <taxon>Melastomataceae</taxon>
        <taxon>Melastomatoideae</taxon>
        <taxon>Melastomateae</taxon>
        <taxon>Melastoma</taxon>
    </lineage>
</organism>
<keyword evidence="2" id="KW-1185">Reference proteome</keyword>
<reference evidence="2" key="1">
    <citation type="journal article" date="2023" name="Front. Plant Sci.">
        <title>Chromosomal-level genome assembly of Melastoma candidum provides insights into trichome evolution.</title>
        <authorList>
            <person name="Zhong Y."/>
            <person name="Wu W."/>
            <person name="Sun C."/>
            <person name="Zou P."/>
            <person name="Liu Y."/>
            <person name="Dai S."/>
            <person name="Zhou R."/>
        </authorList>
    </citation>
    <scope>NUCLEOTIDE SEQUENCE [LARGE SCALE GENOMIC DNA]</scope>
</reference>
<dbReference type="Proteomes" id="UP001057402">
    <property type="component" value="Chromosome 5"/>
</dbReference>
<evidence type="ECO:0000313" key="1">
    <source>
        <dbReference type="EMBL" id="KAI4368167.1"/>
    </source>
</evidence>